<organism evidence="2 3">
    <name type="scientific">Sulfobacillus acidophilus (strain ATCC 700253 / DSM 10332 / NAL)</name>
    <dbReference type="NCBI Taxonomy" id="679936"/>
    <lineage>
        <taxon>Bacteria</taxon>
        <taxon>Bacillati</taxon>
        <taxon>Bacillota</taxon>
        <taxon>Clostridia</taxon>
        <taxon>Eubacteriales</taxon>
        <taxon>Clostridiales Family XVII. Incertae Sedis</taxon>
        <taxon>Sulfobacillus</taxon>
    </lineage>
</organism>
<keyword evidence="3" id="KW-1185">Reference proteome</keyword>
<evidence type="ECO:0000313" key="3">
    <source>
        <dbReference type="Proteomes" id="UP000005439"/>
    </source>
</evidence>
<protein>
    <submittedName>
        <fullName evidence="2">Uncharacterized protein</fullName>
    </submittedName>
</protein>
<proteinExistence type="predicted"/>
<gene>
    <name evidence="2" type="ordered locus">Sulac_0982</name>
</gene>
<dbReference type="STRING" id="679936.Sulac_0982"/>
<sequence length="70" mass="7891">MTSEILLVDDPETRRLIQEAVQEYRASAAQAESLGLRPLSPAVKTLLWALRGYVLFMVVIVIWNIATIIH</sequence>
<reference evidence="3" key="1">
    <citation type="submission" date="2011-12" db="EMBL/GenBank/DDBJ databases">
        <title>The complete genome of chromosome of Sulfobacillus acidophilus DSM 10332.</title>
        <authorList>
            <person name="Lucas S."/>
            <person name="Han J."/>
            <person name="Lapidus A."/>
            <person name="Bruce D."/>
            <person name="Goodwin L."/>
            <person name="Pitluck S."/>
            <person name="Peters L."/>
            <person name="Kyrpides N."/>
            <person name="Mavromatis K."/>
            <person name="Ivanova N."/>
            <person name="Mikhailova N."/>
            <person name="Chertkov O."/>
            <person name="Saunders E."/>
            <person name="Detter J.C."/>
            <person name="Tapia R."/>
            <person name="Han C."/>
            <person name="Land M."/>
            <person name="Hauser L."/>
            <person name="Markowitz V."/>
            <person name="Cheng J.-F."/>
            <person name="Hugenholtz P."/>
            <person name="Woyke T."/>
            <person name="Wu D."/>
            <person name="Pukall R."/>
            <person name="Gehrich-Schroeter G."/>
            <person name="Schneider S."/>
            <person name="Klenk H.-P."/>
            <person name="Eisen J.A."/>
        </authorList>
    </citation>
    <scope>NUCLEOTIDE SEQUENCE [LARGE SCALE GENOMIC DNA]</scope>
    <source>
        <strain evidence="3">ATCC 700253 / DSM 10332 / NAL</strain>
    </source>
</reference>
<dbReference type="AlphaFoldDB" id="G8TTA3"/>
<accession>G8TTA3</accession>
<feature type="transmembrane region" description="Helical" evidence="1">
    <location>
        <begin position="46"/>
        <end position="66"/>
    </location>
</feature>
<evidence type="ECO:0000313" key="2">
    <source>
        <dbReference type="EMBL" id="AEW04483.1"/>
    </source>
</evidence>
<dbReference type="Proteomes" id="UP000005439">
    <property type="component" value="Chromosome"/>
</dbReference>
<evidence type="ECO:0000256" key="1">
    <source>
        <dbReference type="SAM" id="Phobius"/>
    </source>
</evidence>
<keyword evidence="1" id="KW-1133">Transmembrane helix</keyword>
<keyword evidence="1" id="KW-0812">Transmembrane</keyword>
<dbReference type="PATRIC" id="fig|679936.5.peg.1040"/>
<name>G8TTA3_SULAD</name>
<dbReference type="KEGG" id="sap:Sulac_0982"/>
<keyword evidence="1" id="KW-0472">Membrane</keyword>
<dbReference type="HOGENOM" id="CLU_2756336_0_0_9"/>
<reference evidence="2 3" key="2">
    <citation type="journal article" date="2012" name="Stand. Genomic Sci.">
        <title>Complete genome sequence of the moderately thermophilic mineral-sulfide-oxidizing firmicute Sulfobacillus acidophilus type strain (NAL(T)).</title>
        <authorList>
            <person name="Anderson I."/>
            <person name="Chertkov O."/>
            <person name="Chen A."/>
            <person name="Saunders E."/>
            <person name="Lapidus A."/>
            <person name="Nolan M."/>
            <person name="Lucas S."/>
            <person name="Hammon N."/>
            <person name="Deshpande S."/>
            <person name="Cheng J.F."/>
            <person name="Han C."/>
            <person name="Tapia R."/>
            <person name="Goodwin L.A."/>
            <person name="Pitluck S."/>
            <person name="Liolios K."/>
            <person name="Pagani I."/>
            <person name="Ivanova N."/>
            <person name="Mikhailova N."/>
            <person name="Pati A."/>
            <person name="Palaniappan K."/>
            <person name="Land M."/>
            <person name="Pan C."/>
            <person name="Rohde M."/>
            <person name="Pukall R."/>
            <person name="Goker M."/>
            <person name="Detter J.C."/>
            <person name="Woyke T."/>
            <person name="Bristow J."/>
            <person name="Eisen J.A."/>
            <person name="Markowitz V."/>
            <person name="Hugenholtz P."/>
            <person name="Kyrpides N.C."/>
            <person name="Klenk H.P."/>
            <person name="Mavromatis K."/>
        </authorList>
    </citation>
    <scope>NUCLEOTIDE SEQUENCE [LARGE SCALE GENOMIC DNA]</scope>
    <source>
        <strain evidence="3">ATCC 700253 / DSM 10332 / NAL</strain>
    </source>
</reference>
<dbReference type="EMBL" id="CP003179">
    <property type="protein sequence ID" value="AEW04483.1"/>
    <property type="molecule type" value="Genomic_DNA"/>
</dbReference>